<protein>
    <recommendedName>
        <fullName evidence="4">Serine/threonine protein kinase</fullName>
    </recommendedName>
</protein>
<evidence type="ECO:0000313" key="3">
    <source>
        <dbReference type="Proteomes" id="UP000766698"/>
    </source>
</evidence>
<reference evidence="3" key="1">
    <citation type="journal article" date="2020" name="Syst. Appl. Microbiol.">
        <title>Streptomyces alkaliterrae sp. nov., isolated from an alkaline soil, and emended descriptions of Streptomyces alkaliphilus, Streptomyces calidiresistens and Streptomyces durbertensis.</title>
        <authorList>
            <person name="Swiecimska M."/>
            <person name="Golinska P."/>
            <person name="Nouioui I."/>
            <person name="Wypij M."/>
            <person name="Rai M."/>
            <person name="Sangal V."/>
            <person name="Goodfellow M."/>
        </authorList>
    </citation>
    <scope>NUCLEOTIDE SEQUENCE [LARGE SCALE GENOMIC DNA]</scope>
    <source>
        <strain evidence="3">DSM 104538</strain>
    </source>
</reference>
<evidence type="ECO:0000313" key="2">
    <source>
        <dbReference type="EMBL" id="MBB1245421.1"/>
    </source>
</evidence>
<feature type="compositionally biased region" description="Low complexity" evidence="1">
    <location>
        <begin position="1"/>
        <end position="10"/>
    </location>
</feature>
<comment type="caution">
    <text evidence="2">The sequence shown here is derived from an EMBL/GenBank/DDBJ whole genome shotgun (WGS) entry which is preliminary data.</text>
</comment>
<dbReference type="Proteomes" id="UP000766698">
    <property type="component" value="Unassembled WGS sequence"/>
</dbReference>
<feature type="non-terminal residue" evidence="2">
    <location>
        <position position="1"/>
    </location>
</feature>
<feature type="region of interest" description="Disordered" evidence="1">
    <location>
        <begin position="1"/>
        <end position="30"/>
    </location>
</feature>
<evidence type="ECO:0000256" key="1">
    <source>
        <dbReference type="SAM" id="MobiDB-lite"/>
    </source>
</evidence>
<proteinExistence type="predicted"/>
<evidence type="ECO:0008006" key="4">
    <source>
        <dbReference type="Google" id="ProtNLM"/>
    </source>
</evidence>
<organism evidence="2 3">
    <name type="scientific">Streptomyces durbertensis</name>
    <dbReference type="NCBI Taxonomy" id="2448886"/>
    <lineage>
        <taxon>Bacteria</taxon>
        <taxon>Bacillati</taxon>
        <taxon>Actinomycetota</taxon>
        <taxon>Actinomycetes</taxon>
        <taxon>Kitasatosporales</taxon>
        <taxon>Streptomycetaceae</taxon>
        <taxon>Streptomyces</taxon>
    </lineage>
</organism>
<dbReference type="EMBL" id="WMLF01000279">
    <property type="protein sequence ID" value="MBB1245421.1"/>
    <property type="molecule type" value="Genomic_DNA"/>
</dbReference>
<name>A0ABR6EJ96_9ACTN</name>
<accession>A0ABR6EJ96</accession>
<gene>
    <name evidence="2" type="ORF">GL263_17895</name>
</gene>
<keyword evidence="3" id="KW-1185">Reference proteome</keyword>
<sequence length="98" mass="10737">SPTGPTTAARPPAPPSTAEDSPSADVRGYTTSGGRVTFALRPDHASLVSATPESGWRVQVWKQDLWIRVTFSRGDRSATVFCTWHDSAPRVQLDERRD</sequence>